<dbReference type="InterPro" id="IPR010998">
    <property type="entry name" value="Integrase_recombinase_N"/>
</dbReference>
<dbReference type="InterPro" id="IPR011010">
    <property type="entry name" value="DNA_brk_join_enz"/>
</dbReference>
<evidence type="ECO:0000256" key="1">
    <source>
        <dbReference type="ARBA" id="ARBA00008857"/>
    </source>
</evidence>
<dbReference type="GO" id="GO:0003677">
    <property type="term" value="F:DNA binding"/>
    <property type="evidence" value="ECO:0007669"/>
    <property type="project" value="UniProtKB-UniRule"/>
</dbReference>
<dbReference type="InterPro" id="IPR044068">
    <property type="entry name" value="CB"/>
</dbReference>
<dbReference type="AlphaFoldDB" id="A0A2T1HX00"/>
<dbReference type="PANTHER" id="PTHR30629:SF2">
    <property type="entry name" value="PROPHAGE INTEGRASE INTS-RELATED"/>
    <property type="match status" value="1"/>
</dbReference>
<dbReference type="CDD" id="cd00801">
    <property type="entry name" value="INT_P4_C"/>
    <property type="match status" value="1"/>
</dbReference>
<dbReference type="Gene3D" id="1.10.443.10">
    <property type="entry name" value="Intergrase catalytic core"/>
    <property type="match status" value="1"/>
</dbReference>
<sequence>MARVLHRLTARQVETLGAGRHSDGGGLYLERDGEGRSRWLFFWTANGKRREMGLGRAGKGGVTLHRARELAAEARMLVKEGKDPIEERRKRQAESATDTPRVPTFGEVADAFIAGNEASWRNPKHRQQWRNTLRDYCGELRARPVNEITTADVLAVLQPIWLAKPETASRLRGRMERVLAAATAQGHRSGPNPAAWRNHLDTLLPPRHRLSRGHHGAMPYAELRKFVTRLHERGGISCLALEFLVLTAARTGEVLGATWAEIDFDRKLWIVTPGRMKAGKEHRVPLAPRAVEILREMAKLGGDAASHIFPGRRSGGGLSNMALDMLVRRLGLKERGLTVHGFRSSFRDWAGEETEFAREVIEAALAHVVGDRTERAYRRGDALEKRRKLMEAWAAYCALPTTQKPGRPDRTPPGPLS</sequence>
<dbReference type="Pfam" id="PF00589">
    <property type="entry name" value="Phage_integrase"/>
    <property type="match status" value="1"/>
</dbReference>
<accession>A0A2T1HX00</accession>
<dbReference type="InterPro" id="IPR002104">
    <property type="entry name" value="Integrase_catalytic"/>
</dbReference>
<evidence type="ECO:0000313" key="10">
    <source>
        <dbReference type="Proteomes" id="UP000239772"/>
    </source>
</evidence>
<dbReference type="PROSITE" id="PS51898">
    <property type="entry name" value="TYR_RECOMBINASE"/>
    <property type="match status" value="1"/>
</dbReference>
<dbReference type="OrthoDB" id="9795573at2"/>
<dbReference type="PROSITE" id="PS51900">
    <property type="entry name" value="CB"/>
    <property type="match status" value="1"/>
</dbReference>
<keyword evidence="2" id="KW-0229">DNA integration</keyword>
<dbReference type="InterPro" id="IPR053876">
    <property type="entry name" value="Phage_int_M"/>
</dbReference>
<evidence type="ECO:0000259" key="8">
    <source>
        <dbReference type="PROSITE" id="PS51900"/>
    </source>
</evidence>
<dbReference type="PANTHER" id="PTHR30629">
    <property type="entry name" value="PROPHAGE INTEGRASE"/>
    <property type="match status" value="1"/>
</dbReference>
<evidence type="ECO:0000256" key="4">
    <source>
        <dbReference type="ARBA" id="ARBA00023172"/>
    </source>
</evidence>
<gene>
    <name evidence="9" type="ORF">SLNSH_06300</name>
</gene>
<keyword evidence="4" id="KW-0233">DNA recombination</keyword>
<evidence type="ECO:0000256" key="2">
    <source>
        <dbReference type="ARBA" id="ARBA00022908"/>
    </source>
</evidence>
<evidence type="ECO:0000313" key="9">
    <source>
        <dbReference type="EMBL" id="PSC06039.1"/>
    </source>
</evidence>
<dbReference type="InterPro" id="IPR013762">
    <property type="entry name" value="Integrase-like_cat_sf"/>
</dbReference>
<dbReference type="Pfam" id="PF22022">
    <property type="entry name" value="Phage_int_M"/>
    <property type="match status" value="1"/>
</dbReference>
<proteinExistence type="inferred from homology"/>
<dbReference type="Proteomes" id="UP000239772">
    <property type="component" value="Unassembled WGS sequence"/>
</dbReference>
<evidence type="ECO:0000256" key="5">
    <source>
        <dbReference type="PROSITE-ProRule" id="PRU01248"/>
    </source>
</evidence>
<dbReference type="InterPro" id="IPR025166">
    <property type="entry name" value="Integrase_DNA_bind_dom"/>
</dbReference>
<keyword evidence="3 5" id="KW-0238">DNA-binding</keyword>
<dbReference type="EMBL" id="PVZS01000005">
    <property type="protein sequence ID" value="PSC06039.1"/>
    <property type="molecule type" value="Genomic_DNA"/>
</dbReference>
<dbReference type="InterPro" id="IPR050808">
    <property type="entry name" value="Phage_Integrase"/>
</dbReference>
<evidence type="ECO:0000256" key="6">
    <source>
        <dbReference type="SAM" id="MobiDB-lite"/>
    </source>
</evidence>
<evidence type="ECO:0000256" key="3">
    <source>
        <dbReference type="ARBA" id="ARBA00023125"/>
    </source>
</evidence>
<dbReference type="SUPFAM" id="SSF56349">
    <property type="entry name" value="DNA breaking-rejoining enzymes"/>
    <property type="match status" value="1"/>
</dbReference>
<keyword evidence="10" id="KW-1185">Reference proteome</keyword>
<organism evidence="9 10">
    <name type="scientific">Alsobacter soli</name>
    <dbReference type="NCBI Taxonomy" id="2109933"/>
    <lineage>
        <taxon>Bacteria</taxon>
        <taxon>Pseudomonadati</taxon>
        <taxon>Pseudomonadota</taxon>
        <taxon>Alphaproteobacteria</taxon>
        <taxon>Hyphomicrobiales</taxon>
        <taxon>Alsobacteraceae</taxon>
        <taxon>Alsobacter</taxon>
    </lineage>
</organism>
<feature type="domain" description="Tyr recombinase" evidence="7">
    <location>
        <begin position="213"/>
        <end position="390"/>
    </location>
</feature>
<dbReference type="Pfam" id="PF13356">
    <property type="entry name" value="Arm-DNA-bind_3"/>
    <property type="match status" value="1"/>
</dbReference>
<dbReference type="InterPro" id="IPR038488">
    <property type="entry name" value="Integrase_DNA-bd_sf"/>
</dbReference>
<reference evidence="10" key="1">
    <citation type="submission" date="2018-03" db="EMBL/GenBank/DDBJ databases">
        <authorList>
            <person name="Sun L."/>
            <person name="Liu H."/>
            <person name="Chen W."/>
            <person name="Huang K."/>
            <person name="Liu W."/>
            <person name="Gao X."/>
        </authorList>
    </citation>
    <scope>NUCLEOTIDE SEQUENCE [LARGE SCALE GENOMIC DNA]</scope>
    <source>
        <strain evidence="10">SH9</strain>
    </source>
</reference>
<dbReference type="Gene3D" id="3.30.160.390">
    <property type="entry name" value="Integrase, DNA-binding domain"/>
    <property type="match status" value="1"/>
</dbReference>
<name>A0A2T1HX00_9HYPH</name>
<comment type="caution">
    <text evidence="9">The sequence shown here is derived from an EMBL/GenBank/DDBJ whole genome shotgun (WGS) entry which is preliminary data.</text>
</comment>
<protein>
    <submittedName>
        <fullName evidence="9">Integrase</fullName>
    </submittedName>
</protein>
<feature type="region of interest" description="Disordered" evidence="6">
    <location>
        <begin position="81"/>
        <end position="102"/>
    </location>
</feature>
<evidence type="ECO:0000259" key="7">
    <source>
        <dbReference type="PROSITE" id="PS51898"/>
    </source>
</evidence>
<feature type="domain" description="Core-binding (CB)" evidence="8">
    <location>
        <begin position="103"/>
        <end position="183"/>
    </location>
</feature>
<feature type="compositionally biased region" description="Basic and acidic residues" evidence="6">
    <location>
        <begin position="81"/>
        <end position="93"/>
    </location>
</feature>
<dbReference type="GO" id="GO:0015074">
    <property type="term" value="P:DNA integration"/>
    <property type="evidence" value="ECO:0007669"/>
    <property type="project" value="UniProtKB-KW"/>
</dbReference>
<comment type="similarity">
    <text evidence="1">Belongs to the 'phage' integrase family.</text>
</comment>
<dbReference type="GO" id="GO:0006310">
    <property type="term" value="P:DNA recombination"/>
    <property type="evidence" value="ECO:0007669"/>
    <property type="project" value="UniProtKB-KW"/>
</dbReference>
<dbReference type="Gene3D" id="1.10.150.130">
    <property type="match status" value="1"/>
</dbReference>